<feature type="chain" id="PRO_5041923216" evidence="1">
    <location>
        <begin position="31"/>
        <end position="210"/>
    </location>
</feature>
<sequence length="210" mass="22533">MKTKTSKTAFIRIMAATTALSLLPATQAFAKTPAANEVAGFKIAVINGSAGSANIISGDYQKGLEEISTSYSGKTDISYAWEYEFGLCAANLKMEQLEKAESACSRAITTMPRQMKRTRQGRYLHSVALSNRGIVRYISADVAGALADFNSAMAINENSIVKQNLSLLTNTLLTNTLLTNTLLTNTLTLENNKGATQSFAAVTNDKSISE</sequence>
<dbReference type="KEGG" id="tvd:SG34_023105"/>
<dbReference type="EMBL" id="CP059733">
    <property type="protein sequence ID" value="WDE04202.1"/>
    <property type="molecule type" value="Genomic_DNA"/>
</dbReference>
<dbReference type="InterPro" id="IPR011990">
    <property type="entry name" value="TPR-like_helical_dom_sf"/>
</dbReference>
<protein>
    <submittedName>
        <fullName evidence="2">Uncharacterized protein</fullName>
    </submittedName>
</protein>
<dbReference type="AlphaFoldDB" id="A0AAE9Z2V8"/>
<feature type="signal peptide" evidence="1">
    <location>
        <begin position="1"/>
        <end position="30"/>
    </location>
</feature>
<dbReference type="SUPFAM" id="SSF48452">
    <property type="entry name" value="TPR-like"/>
    <property type="match status" value="1"/>
</dbReference>
<name>A0AAE9Z2V8_9GAMM</name>
<evidence type="ECO:0000256" key="1">
    <source>
        <dbReference type="SAM" id="SignalP"/>
    </source>
</evidence>
<gene>
    <name evidence="2" type="ORF">SG34_023105</name>
</gene>
<dbReference type="RefSeq" id="WP_044837187.1">
    <property type="nucleotide sequence ID" value="NZ_CP059733.1"/>
</dbReference>
<reference evidence="2 3" key="2">
    <citation type="journal article" date="2022" name="Mar. Drugs">
        <title>Bioassay-Guided Fractionation Leads to the Detection of Cholic Acid Generated by the Rare Thalassomonas sp.</title>
        <authorList>
            <person name="Pheiffer F."/>
            <person name="Schneider Y.K."/>
            <person name="Hansen E.H."/>
            <person name="Andersen J.H."/>
            <person name="Isaksson J."/>
            <person name="Busche T."/>
            <person name="R C."/>
            <person name="Kalinowski J."/>
            <person name="Zyl L.V."/>
            <person name="Trindade M."/>
        </authorList>
    </citation>
    <scope>NUCLEOTIDE SEQUENCE [LARGE SCALE GENOMIC DNA]</scope>
    <source>
        <strain evidence="2 3">XOM25</strain>
    </source>
</reference>
<keyword evidence="1" id="KW-0732">Signal</keyword>
<keyword evidence="3" id="KW-1185">Reference proteome</keyword>
<dbReference type="Proteomes" id="UP000032352">
    <property type="component" value="Chromosome"/>
</dbReference>
<evidence type="ECO:0000313" key="3">
    <source>
        <dbReference type="Proteomes" id="UP000032352"/>
    </source>
</evidence>
<accession>A0AAE9Z2V8</accession>
<reference evidence="2 3" key="1">
    <citation type="journal article" date="2015" name="Genome Announc.">
        <title>Draft Genome Sequences of Marine Isolates of Thalassomonas viridans and Thalassomonas actiniarum.</title>
        <authorList>
            <person name="Olonade I."/>
            <person name="van Zyl L.J."/>
            <person name="Trindade M."/>
        </authorList>
    </citation>
    <scope>NUCLEOTIDE SEQUENCE [LARGE SCALE GENOMIC DNA]</scope>
    <source>
        <strain evidence="2 3">XOM25</strain>
    </source>
</reference>
<organism evidence="2 3">
    <name type="scientific">Thalassomonas viridans</name>
    <dbReference type="NCBI Taxonomy" id="137584"/>
    <lineage>
        <taxon>Bacteria</taxon>
        <taxon>Pseudomonadati</taxon>
        <taxon>Pseudomonadota</taxon>
        <taxon>Gammaproteobacteria</taxon>
        <taxon>Alteromonadales</taxon>
        <taxon>Colwelliaceae</taxon>
        <taxon>Thalassomonas</taxon>
    </lineage>
</organism>
<evidence type="ECO:0000313" key="2">
    <source>
        <dbReference type="EMBL" id="WDE04202.1"/>
    </source>
</evidence>
<proteinExistence type="predicted"/>
<dbReference type="Gene3D" id="1.25.40.10">
    <property type="entry name" value="Tetratricopeptide repeat domain"/>
    <property type="match status" value="1"/>
</dbReference>